<dbReference type="EMBL" id="AVFL01000011">
    <property type="protein sequence ID" value="EWY39567.1"/>
    <property type="molecule type" value="Genomic_DNA"/>
</dbReference>
<evidence type="ECO:0000259" key="1">
    <source>
        <dbReference type="Pfam" id="PF02538"/>
    </source>
</evidence>
<protein>
    <submittedName>
        <fullName evidence="2">Hydantoinase</fullName>
    </submittedName>
</protein>
<dbReference type="GO" id="GO:0006749">
    <property type="term" value="P:glutathione metabolic process"/>
    <property type="evidence" value="ECO:0007669"/>
    <property type="project" value="TreeGrafter"/>
</dbReference>
<accession>W9H4C0</accession>
<sequence length="601" mass="64542">MDGQSPPRRRDGVKTAILASRFDSIARKMQNTLFRTARSGILNTAHDFSCVILTADCRLLAAAESLPSHTLVGPDIMCRTVKAYHPDLKAGDCFLHNSPYEGNSHAADHCLIVPVVDEGGTLRFFVLAKAHQADCGNSRPSTYLGDVVDVYEEGALIFSAAKVQSDYKDNQDIIRMCETRIRVPDQWWGDYLASMGSVRIGERELLELGASFGWDELERYAEAWFDYSEEKMATAIARLPSGRRTLSSAHDPFPGVPEGIPVKVDVEIDAEAGRIRVDLSDNPDCQPCGLNLTQGTSMSAAMVAIYNGLIDHGVPVNAGSFRRIDITVRENCCVGIPRHPFSCSVATTNLADRVSNPIQRAIAEIAPGFGMAETGPIMPPAMGVISGRDPRNDGEPFVNQVHIAVTGGAGTPVTDGFLSIIHVGNAGMCRIDCVEVDELHHPIVIKSRALVPDTEGAGTFRGAPSARAEFGPVDGCVMKVLYTADGTITPALGARGGGPGSKSRAEKREKDGGLTILPACYGATLEEDEWIVSYSSGGGGYGSPLEREPERVLHDLREGWITAGRARDVYGLVTTGSAEDDSLAVDWAATETLRTTARAVR</sequence>
<evidence type="ECO:0000313" key="3">
    <source>
        <dbReference type="Proteomes" id="UP000019486"/>
    </source>
</evidence>
<dbReference type="InterPro" id="IPR003692">
    <property type="entry name" value="Hydantoinase_B"/>
</dbReference>
<feature type="domain" description="Hydantoinase B/oxoprolinase" evidence="1">
    <location>
        <begin position="11"/>
        <end position="544"/>
    </location>
</feature>
<organism evidence="2 3">
    <name type="scientific">Skermanella stibiiresistens SB22</name>
    <dbReference type="NCBI Taxonomy" id="1385369"/>
    <lineage>
        <taxon>Bacteria</taxon>
        <taxon>Pseudomonadati</taxon>
        <taxon>Pseudomonadota</taxon>
        <taxon>Alphaproteobacteria</taxon>
        <taxon>Rhodospirillales</taxon>
        <taxon>Azospirillaceae</taxon>
        <taxon>Skermanella</taxon>
    </lineage>
</organism>
<evidence type="ECO:0000313" key="2">
    <source>
        <dbReference type="EMBL" id="EWY39567.1"/>
    </source>
</evidence>
<dbReference type="PATRIC" id="fig|1385369.3.peg.3328"/>
<dbReference type="RefSeq" id="WP_037453940.1">
    <property type="nucleotide sequence ID" value="NZ_AVFL01000011.1"/>
</dbReference>
<dbReference type="OrthoDB" id="9761586at2"/>
<dbReference type="AlphaFoldDB" id="W9H4C0"/>
<dbReference type="PANTHER" id="PTHR11365:SF23">
    <property type="entry name" value="HYPOTHETICAL 5-OXOPROLINASE (EUROFUNG)-RELATED"/>
    <property type="match status" value="1"/>
</dbReference>
<name>W9H4C0_9PROT</name>
<dbReference type="GO" id="GO:0005829">
    <property type="term" value="C:cytosol"/>
    <property type="evidence" value="ECO:0007669"/>
    <property type="project" value="TreeGrafter"/>
</dbReference>
<proteinExistence type="predicted"/>
<gene>
    <name evidence="2" type="ORF">N825_05600</name>
</gene>
<dbReference type="InterPro" id="IPR045079">
    <property type="entry name" value="Oxoprolinase-like"/>
</dbReference>
<dbReference type="STRING" id="1385369.N825_05600"/>
<comment type="caution">
    <text evidence="2">The sequence shown here is derived from an EMBL/GenBank/DDBJ whole genome shotgun (WGS) entry which is preliminary data.</text>
</comment>
<dbReference type="Proteomes" id="UP000019486">
    <property type="component" value="Unassembled WGS sequence"/>
</dbReference>
<dbReference type="GO" id="GO:0017168">
    <property type="term" value="F:5-oxoprolinase (ATP-hydrolyzing) activity"/>
    <property type="evidence" value="ECO:0007669"/>
    <property type="project" value="TreeGrafter"/>
</dbReference>
<dbReference type="PANTHER" id="PTHR11365">
    <property type="entry name" value="5-OXOPROLINASE RELATED"/>
    <property type="match status" value="1"/>
</dbReference>
<dbReference type="Pfam" id="PF02538">
    <property type="entry name" value="Hydantoinase_B"/>
    <property type="match status" value="1"/>
</dbReference>
<keyword evidence="3" id="KW-1185">Reference proteome</keyword>
<reference evidence="2 3" key="1">
    <citation type="submission" date="2013-08" db="EMBL/GenBank/DDBJ databases">
        <title>The genome sequence of Skermanella stibiiresistens.</title>
        <authorList>
            <person name="Zhu W."/>
            <person name="Wang G."/>
        </authorList>
    </citation>
    <scope>NUCLEOTIDE SEQUENCE [LARGE SCALE GENOMIC DNA]</scope>
    <source>
        <strain evidence="2 3">SB22</strain>
    </source>
</reference>